<sequence length="104" mass="12145">MPNAVAIYLAGSKDRGNFGNVYDLKDGQLWKKFNLPNLLGDLKVWNSIFKDLTTKFLPTTVKSIFVNMHLCFERGFNYQKWFDGVKSVAIEHRLLKLKRKYNMV</sequence>
<proteinExistence type="predicted"/>
<dbReference type="WBParaSite" id="JU765_v2.g14611.t1">
    <property type="protein sequence ID" value="JU765_v2.g14611.t1"/>
    <property type="gene ID" value="JU765_v2.g14611"/>
</dbReference>
<dbReference type="Proteomes" id="UP000887576">
    <property type="component" value="Unplaced"/>
</dbReference>
<organism evidence="1 2">
    <name type="scientific">Panagrolaimus sp. JU765</name>
    <dbReference type="NCBI Taxonomy" id="591449"/>
    <lineage>
        <taxon>Eukaryota</taxon>
        <taxon>Metazoa</taxon>
        <taxon>Ecdysozoa</taxon>
        <taxon>Nematoda</taxon>
        <taxon>Chromadorea</taxon>
        <taxon>Rhabditida</taxon>
        <taxon>Tylenchina</taxon>
        <taxon>Panagrolaimomorpha</taxon>
        <taxon>Panagrolaimoidea</taxon>
        <taxon>Panagrolaimidae</taxon>
        <taxon>Panagrolaimus</taxon>
    </lineage>
</organism>
<accession>A0AC34QB85</accession>
<evidence type="ECO:0000313" key="1">
    <source>
        <dbReference type="Proteomes" id="UP000887576"/>
    </source>
</evidence>
<reference evidence="2" key="1">
    <citation type="submission" date="2022-11" db="UniProtKB">
        <authorList>
            <consortium name="WormBaseParasite"/>
        </authorList>
    </citation>
    <scope>IDENTIFICATION</scope>
</reference>
<name>A0AC34QB85_9BILA</name>
<evidence type="ECO:0000313" key="2">
    <source>
        <dbReference type="WBParaSite" id="JU765_v2.g14611.t1"/>
    </source>
</evidence>
<protein>
    <submittedName>
        <fullName evidence="2">LAGLIDADG endonuclease</fullName>
    </submittedName>
</protein>